<evidence type="ECO:0000313" key="2">
    <source>
        <dbReference type="Proteomes" id="UP000627934"/>
    </source>
</evidence>
<gene>
    <name evidence="1" type="ORF">BFW01_g402</name>
</gene>
<reference evidence="1" key="2">
    <citation type="journal article" date="2018" name="DNA Res.">
        <title>Comparative genome and transcriptome analyses reveal adaptations to opportunistic infections in woody plant degrading pathogens of Botryosphaeriaceae.</title>
        <authorList>
            <person name="Yan J.Y."/>
            <person name="Zhao W.S."/>
            <person name="Chen Z."/>
            <person name="Xing Q.K."/>
            <person name="Zhang W."/>
            <person name="Chethana K.W.T."/>
            <person name="Xue M.F."/>
            <person name="Xu J.P."/>
            <person name="Phillips A.J.L."/>
            <person name="Wang Y."/>
            <person name="Liu J.H."/>
            <person name="Liu M."/>
            <person name="Zhou Y."/>
            <person name="Jayawardena R.S."/>
            <person name="Manawasinghe I.S."/>
            <person name="Huang J.B."/>
            <person name="Qiao G.H."/>
            <person name="Fu C.Y."/>
            <person name="Guo F.F."/>
            <person name="Dissanayake A.J."/>
            <person name="Peng Y.L."/>
            <person name="Hyde K.D."/>
            <person name="Li X.H."/>
        </authorList>
    </citation>
    <scope>NUCLEOTIDE SEQUENCE</scope>
    <source>
        <strain evidence="1">CSS-01s</strain>
    </source>
</reference>
<evidence type="ECO:0000313" key="1">
    <source>
        <dbReference type="EMBL" id="KAF9630221.1"/>
    </source>
</evidence>
<dbReference type="Proteomes" id="UP000627934">
    <property type="component" value="Unassembled WGS sequence"/>
</dbReference>
<reference evidence="1" key="1">
    <citation type="submission" date="2016-08" db="EMBL/GenBank/DDBJ databases">
        <authorList>
            <person name="Yan J."/>
        </authorList>
    </citation>
    <scope>NUCLEOTIDE SEQUENCE</scope>
    <source>
        <strain evidence="1">CSS-01s</strain>
    </source>
</reference>
<name>A0A8H7IRF5_9PEZI</name>
<dbReference type="Gene3D" id="3.40.50.1820">
    <property type="entry name" value="alpha/beta hydrolase"/>
    <property type="match status" value="1"/>
</dbReference>
<dbReference type="EMBL" id="MDYX01000037">
    <property type="protein sequence ID" value="KAF9630221.1"/>
    <property type="molecule type" value="Genomic_DNA"/>
</dbReference>
<organism evidence="1 2">
    <name type="scientific">Lasiodiplodia theobromae</name>
    <dbReference type="NCBI Taxonomy" id="45133"/>
    <lineage>
        <taxon>Eukaryota</taxon>
        <taxon>Fungi</taxon>
        <taxon>Dikarya</taxon>
        <taxon>Ascomycota</taxon>
        <taxon>Pezizomycotina</taxon>
        <taxon>Dothideomycetes</taxon>
        <taxon>Dothideomycetes incertae sedis</taxon>
        <taxon>Botryosphaeriales</taxon>
        <taxon>Botryosphaeriaceae</taxon>
        <taxon>Lasiodiplodia</taxon>
    </lineage>
</organism>
<dbReference type="InterPro" id="IPR029058">
    <property type="entry name" value="AB_hydrolase_fold"/>
</dbReference>
<protein>
    <submittedName>
        <fullName evidence="1">Uncharacterized protein</fullName>
    </submittedName>
</protein>
<accession>A0A8H7IRF5</accession>
<dbReference type="SUPFAM" id="SSF53474">
    <property type="entry name" value="alpha/beta-Hydrolases"/>
    <property type="match status" value="1"/>
</dbReference>
<dbReference type="AlphaFoldDB" id="A0A8H7IRF5"/>
<sequence>MASNEYLAKPSGACCLEGTLHNGEPRGTFTQIADVETYVATPPPGKSNGNIVLYFPDVWGMFPNGLLVMDGFADAGYLTLGLDYFRGVCYH</sequence>
<comment type="caution">
    <text evidence="1">The sequence shown here is derived from an EMBL/GenBank/DDBJ whole genome shotgun (WGS) entry which is preliminary data.</text>
</comment>
<proteinExistence type="predicted"/>